<sequence length="186" mass="20716">MRLLEPFVCSLGDNNDELRTIWQTRRCSLTKTAYLSSRFGGLALAIFGAFPSISPPMTITINGLAFFVCVVSNGLFAIRVWALWLQSHRINHSINYSSGTNDIFPTAGSTSPLPTRHDHWPEASLLFIAPFIACIVHNIVIIFLTFVVILRWKRDVPKGIRSPAVNVIWIDSVIYASLMLGKPLSS</sequence>
<accession>A0ABR3JC76</accession>
<keyword evidence="3" id="KW-1185">Reference proteome</keyword>
<feature type="transmembrane region" description="Helical" evidence="1">
    <location>
        <begin position="33"/>
        <end position="53"/>
    </location>
</feature>
<evidence type="ECO:0000256" key="1">
    <source>
        <dbReference type="SAM" id="Phobius"/>
    </source>
</evidence>
<reference evidence="3" key="1">
    <citation type="submission" date="2024-06" db="EMBL/GenBank/DDBJ databases">
        <title>Multi-omics analyses provide insights into the biosynthesis of the anticancer antibiotic pleurotin in Hohenbuehelia grisea.</title>
        <authorList>
            <person name="Weaver J.A."/>
            <person name="Alberti F."/>
        </authorList>
    </citation>
    <scope>NUCLEOTIDE SEQUENCE [LARGE SCALE GENOMIC DNA]</scope>
    <source>
        <strain evidence="3">T-177</strain>
    </source>
</reference>
<evidence type="ECO:0000313" key="3">
    <source>
        <dbReference type="Proteomes" id="UP001556367"/>
    </source>
</evidence>
<proteinExistence type="predicted"/>
<dbReference type="Proteomes" id="UP001556367">
    <property type="component" value="Unassembled WGS sequence"/>
</dbReference>
<comment type="caution">
    <text evidence="2">The sequence shown here is derived from an EMBL/GenBank/DDBJ whole genome shotgun (WGS) entry which is preliminary data.</text>
</comment>
<dbReference type="EMBL" id="JASNQZ010000008">
    <property type="protein sequence ID" value="KAL0953244.1"/>
    <property type="molecule type" value="Genomic_DNA"/>
</dbReference>
<gene>
    <name evidence="2" type="ORF">HGRIS_004497</name>
</gene>
<keyword evidence="1" id="KW-1133">Transmembrane helix</keyword>
<evidence type="ECO:0000313" key="2">
    <source>
        <dbReference type="EMBL" id="KAL0953244.1"/>
    </source>
</evidence>
<protein>
    <submittedName>
        <fullName evidence="2">Uncharacterized protein</fullName>
    </submittedName>
</protein>
<name>A0ABR3JC76_9AGAR</name>
<keyword evidence="1" id="KW-0472">Membrane</keyword>
<feature type="transmembrane region" description="Helical" evidence="1">
    <location>
        <begin position="125"/>
        <end position="152"/>
    </location>
</feature>
<organism evidence="2 3">
    <name type="scientific">Hohenbuehelia grisea</name>
    <dbReference type="NCBI Taxonomy" id="104357"/>
    <lineage>
        <taxon>Eukaryota</taxon>
        <taxon>Fungi</taxon>
        <taxon>Dikarya</taxon>
        <taxon>Basidiomycota</taxon>
        <taxon>Agaricomycotina</taxon>
        <taxon>Agaricomycetes</taxon>
        <taxon>Agaricomycetidae</taxon>
        <taxon>Agaricales</taxon>
        <taxon>Pleurotineae</taxon>
        <taxon>Pleurotaceae</taxon>
        <taxon>Hohenbuehelia</taxon>
    </lineage>
</organism>
<keyword evidence="1" id="KW-0812">Transmembrane</keyword>
<feature type="transmembrane region" description="Helical" evidence="1">
    <location>
        <begin position="59"/>
        <end position="82"/>
    </location>
</feature>